<name>A0A918RC81_9SPHN</name>
<evidence type="ECO:0000313" key="2">
    <source>
        <dbReference type="Proteomes" id="UP000634139"/>
    </source>
</evidence>
<reference evidence="1" key="2">
    <citation type="submission" date="2020-09" db="EMBL/GenBank/DDBJ databases">
        <authorList>
            <person name="Sun Q."/>
            <person name="Kim S."/>
        </authorList>
    </citation>
    <scope>NUCLEOTIDE SEQUENCE</scope>
    <source>
        <strain evidence="1">KCTC 32422</strain>
    </source>
</reference>
<evidence type="ECO:0008006" key="3">
    <source>
        <dbReference type="Google" id="ProtNLM"/>
    </source>
</evidence>
<protein>
    <recommendedName>
        <fullName evidence="3">DUF3768 domain-containing protein</fullName>
    </recommendedName>
</protein>
<dbReference type="Pfam" id="PF12599">
    <property type="entry name" value="DUF3768"/>
    <property type="match status" value="1"/>
</dbReference>
<dbReference type="InterPro" id="IPR022243">
    <property type="entry name" value="DUF3768"/>
</dbReference>
<gene>
    <name evidence="1" type="ORF">GCM10011617_11680</name>
</gene>
<comment type="caution">
    <text evidence="1">The sequence shown here is derived from an EMBL/GenBank/DDBJ whole genome shotgun (WGS) entry which is preliminary data.</text>
</comment>
<evidence type="ECO:0000313" key="1">
    <source>
        <dbReference type="EMBL" id="GGZ93476.1"/>
    </source>
</evidence>
<keyword evidence="2" id="KW-1185">Reference proteome</keyword>
<proteinExistence type="predicted"/>
<organism evidence="1 2">
    <name type="scientific">Novosphingobium arvoryzae</name>
    <dbReference type="NCBI Taxonomy" id="1256514"/>
    <lineage>
        <taxon>Bacteria</taxon>
        <taxon>Pseudomonadati</taxon>
        <taxon>Pseudomonadota</taxon>
        <taxon>Alphaproteobacteria</taxon>
        <taxon>Sphingomonadales</taxon>
        <taxon>Sphingomonadaceae</taxon>
        <taxon>Novosphingobium</taxon>
    </lineage>
</organism>
<dbReference type="AlphaFoldDB" id="A0A918RC81"/>
<dbReference type="Proteomes" id="UP000634139">
    <property type="component" value="Unassembled WGS sequence"/>
</dbReference>
<dbReference type="RefSeq" id="WP_189539481.1">
    <property type="nucleotide sequence ID" value="NZ_BMZD01000002.1"/>
</dbReference>
<accession>A0A918RC81</accession>
<dbReference type="EMBL" id="BMZD01000002">
    <property type="protein sequence ID" value="GGZ93476.1"/>
    <property type="molecule type" value="Genomic_DNA"/>
</dbReference>
<reference evidence="1" key="1">
    <citation type="journal article" date="2014" name="Int. J. Syst. Evol. Microbiol.">
        <title>Complete genome sequence of Corynebacterium casei LMG S-19264T (=DSM 44701T), isolated from a smear-ripened cheese.</title>
        <authorList>
            <consortium name="US DOE Joint Genome Institute (JGI-PGF)"/>
            <person name="Walter F."/>
            <person name="Albersmeier A."/>
            <person name="Kalinowski J."/>
            <person name="Ruckert C."/>
        </authorList>
    </citation>
    <scope>NUCLEOTIDE SEQUENCE</scope>
    <source>
        <strain evidence="1">KCTC 32422</strain>
    </source>
</reference>
<sequence length="105" mass="11818">MSAVRIAELNDAARTSFIGCRVVITKGIAAMDDLDGLYAKVRAFNDFNERNDPYGEHDFGSVEHEGQTVFFKFDYYDVDLLMHSPEASDPAVTCRVLTIMLAEEY</sequence>